<dbReference type="PROSITE" id="PS51318">
    <property type="entry name" value="TAT"/>
    <property type="match status" value="1"/>
</dbReference>
<dbReference type="PANTHER" id="PTHR31490:SF88">
    <property type="entry name" value="BETA-XYLANASE"/>
    <property type="match status" value="1"/>
</dbReference>
<dbReference type="EMBL" id="CP028858">
    <property type="protein sequence ID" value="AWB28234.1"/>
    <property type="molecule type" value="Genomic_DNA"/>
</dbReference>
<dbReference type="SUPFAM" id="SSF63446">
    <property type="entry name" value="Type I dockerin domain"/>
    <property type="match status" value="1"/>
</dbReference>
<reference evidence="12 13" key="1">
    <citation type="submission" date="2018-04" db="EMBL/GenBank/DDBJ databases">
        <title>Halococcoides cellulosivorans gen. nov., sp. nov., an extremely halophilic cellulose-utilizing haloarchaeon from hypersaline lakes.</title>
        <authorList>
            <person name="Sorokin D.Y."/>
            <person name="Toshchakov S.V."/>
            <person name="Samarov N.I."/>
            <person name="Korzhenkov A."/>
            <person name="Kublanov I.V."/>
        </authorList>
    </citation>
    <scope>NUCLEOTIDE SEQUENCE [LARGE SCALE GENOMIC DNA]</scope>
    <source>
        <strain evidence="12 13">HArcel1</strain>
    </source>
</reference>
<dbReference type="PRINTS" id="PR00134">
    <property type="entry name" value="GLHYDRLASE10"/>
</dbReference>
<keyword evidence="13" id="KW-1185">Reference proteome</keyword>
<evidence type="ECO:0000256" key="1">
    <source>
        <dbReference type="ARBA" id="ARBA00000681"/>
    </source>
</evidence>
<sequence length="570" mass="63670">MTETPDTHADAGGAAEGTERLTDLDVDRRSFVKSAGVAGGATLLGASATPASAETHWKDRRDPDWEQLADQRIAENQTSDLEVVVEDPEGRPIPNADVSVEMTEHDYGFGTAVNARVWDQYSDGDQYRQVIPELFNTAVLENGHKWKFWEDNTDRADRCTEWLVDHDLYVRGHVCVWGRTGVGAIPNDVQTAIDNGDAETIKQRSTEHIEEIITHYEGQVDEWEIVNEAMHHFAMQKAIYGDQIDSEEPWTGDVLPWTSDQLTDWYETAQNVAGEDIDIGVNDFNTLEGQWPYTEGRYQSQIESLIDDGIDIDMIGFQSHVGARSSNPGENNSDPDGRLTYSEINERLSNFTDYDADLKITEFDMYNGSDWNGQDERADLMYTWMKTAYGHPNVTDFIIWGFWDGRHWENEAPFFQDDWSEKPALDVWKNLVFDEWWTSESGTADGSGVFVTSAYLGSHEITATADGESSTTSVEVTDSSGTTQVTVTVDAEGSVDPTPEGPDWPEGATDPDDDGLYEDLSGDGELNFPDVNTLFQNTDSTVAQDNTQYYDFDGDGDLDSQDVLALFESV</sequence>
<comment type="similarity">
    <text evidence="2">Belongs to the glycosyl hydrolase 10 (cellulase F) family.</text>
</comment>
<keyword evidence="9" id="KW-0624">Polysaccharide degradation</keyword>
<evidence type="ECO:0000256" key="7">
    <source>
        <dbReference type="ARBA" id="ARBA00023277"/>
    </source>
</evidence>
<evidence type="ECO:0000256" key="3">
    <source>
        <dbReference type="ARBA" id="ARBA00012590"/>
    </source>
</evidence>
<evidence type="ECO:0000256" key="8">
    <source>
        <dbReference type="ARBA" id="ARBA00023295"/>
    </source>
</evidence>
<organism evidence="12 13">
    <name type="scientific">Halococcoides cellulosivorans</name>
    <dbReference type="NCBI Taxonomy" id="1679096"/>
    <lineage>
        <taxon>Archaea</taxon>
        <taxon>Methanobacteriati</taxon>
        <taxon>Methanobacteriota</taxon>
        <taxon>Stenosarchaea group</taxon>
        <taxon>Halobacteria</taxon>
        <taxon>Halobacteriales</taxon>
        <taxon>Haloarculaceae</taxon>
        <taxon>Halococcoides</taxon>
    </lineage>
</organism>
<keyword evidence="5" id="KW-0732">Signal</keyword>
<dbReference type="SUPFAM" id="SSF51445">
    <property type="entry name" value="(Trans)glycosidases"/>
    <property type="match status" value="1"/>
</dbReference>
<dbReference type="InterPro" id="IPR018247">
    <property type="entry name" value="EF_Hand_1_Ca_BS"/>
</dbReference>
<evidence type="ECO:0000256" key="6">
    <source>
        <dbReference type="ARBA" id="ARBA00022801"/>
    </source>
</evidence>
<name>A0A2R4X368_9EURY</name>
<comment type="catalytic activity">
    <reaction evidence="1">
        <text>Endohydrolysis of (1-&gt;4)-beta-D-xylosidic linkages in xylans.</text>
        <dbReference type="EC" id="3.2.1.8"/>
    </reaction>
</comment>
<dbReference type="InterPro" id="IPR006311">
    <property type="entry name" value="TAT_signal"/>
</dbReference>
<dbReference type="Proteomes" id="UP000244727">
    <property type="component" value="Chromosome"/>
</dbReference>
<keyword evidence="6" id="KW-0378">Hydrolase</keyword>
<feature type="region of interest" description="Disordered" evidence="10">
    <location>
        <begin position="1"/>
        <end position="26"/>
    </location>
</feature>
<keyword evidence="8" id="KW-0326">Glycosidase</keyword>
<dbReference type="RefSeq" id="WP_108383588.1">
    <property type="nucleotide sequence ID" value="NZ_CP028858.1"/>
</dbReference>
<evidence type="ECO:0000313" key="12">
    <source>
        <dbReference type="EMBL" id="AWB28234.1"/>
    </source>
</evidence>
<dbReference type="PANTHER" id="PTHR31490">
    <property type="entry name" value="GLYCOSYL HYDROLASE"/>
    <property type="match status" value="1"/>
</dbReference>
<dbReference type="SMART" id="SM00633">
    <property type="entry name" value="Glyco_10"/>
    <property type="match status" value="1"/>
</dbReference>
<dbReference type="PROSITE" id="PS00018">
    <property type="entry name" value="EF_HAND_1"/>
    <property type="match status" value="2"/>
</dbReference>
<proteinExistence type="inferred from homology"/>
<keyword evidence="4" id="KW-0858">Xylan degradation</keyword>
<evidence type="ECO:0000256" key="9">
    <source>
        <dbReference type="ARBA" id="ARBA00023326"/>
    </source>
</evidence>
<evidence type="ECO:0000256" key="5">
    <source>
        <dbReference type="ARBA" id="ARBA00022729"/>
    </source>
</evidence>
<evidence type="ECO:0000256" key="4">
    <source>
        <dbReference type="ARBA" id="ARBA00022651"/>
    </source>
</evidence>
<dbReference type="GO" id="GO:0031176">
    <property type="term" value="F:endo-1,4-beta-xylanase activity"/>
    <property type="evidence" value="ECO:0007669"/>
    <property type="project" value="UniProtKB-EC"/>
</dbReference>
<feature type="domain" description="GH10" evidence="11">
    <location>
        <begin position="111"/>
        <end position="431"/>
    </location>
</feature>
<dbReference type="AlphaFoldDB" id="A0A2R4X368"/>
<keyword evidence="7" id="KW-0119">Carbohydrate metabolism</keyword>
<gene>
    <name evidence="12" type="ORF">HARCEL1_11230</name>
</gene>
<feature type="compositionally biased region" description="Acidic residues" evidence="10">
    <location>
        <begin position="509"/>
        <end position="522"/>
    </location>
</feature>
<feature type="region of interest" description="Disordered" evidence="10">
    <location>
        <begin position="492"/>
        <end position="523"/>
    </location>
</feature>
<dbReference type="InterPro" id="IPR017853">
    <property type="entry name" value="GH"/>
</dbReference>
<dbReference type="InterPro" id="IPR036439">
    <property type="entry name" value="Dockerin_dom_sf"/>
</dbReference>
<dbReference type="Pfam" id="PF00331">
    <property type="entry name" value="Glyco_hydro_10"/>
    <property type="match status" value="1"/>
</dbReference>
<evidence type="ECO:0000313" key="13">
    <source>
        <dbReference type="Proteomes" id="UP000244727"/>
    </source>
</evidence>
<evidence type="ECO:0000256" key="10">
    <source>
        <dbReference type="SAM" id="MobiDB-lite"/>
    </source>
</evidence>
<dbReference type="Gene3D" id="3.20.20.80">
    <property type="entry name" value="Glycosidases"/>
    <property type="match status" value="1"/>
</dbReference>
<dbReference type="GO" id="GO:0045493">
    <property type="term" value="P:xylan catabolic process"/>
    <property type="evidence" value="ECO:0007669"/>
    <property type="project" value="UniProtKB-KW"/>
</dbReference>
<dbReference type="InterPro" id="IPR001000">
    <property type="entry name" value="GH10_dom"/>
</dbReference>
<dbReference type="EC" id="3.2.1.8" evidence="3"/>
<dbReference type="InterPro" id="IPR044846">
    <property type="entry name" value="GH10"/>
</dbReference>
<dbReference type="GeneID" id="36513087"/>
<evidence type="ECO:0000259" key="11">
    <source>
        <dbReference type="PROSITE" id="PS51760"/>
    </source>
</evidence>
<protein>
    <recommendedName>
        <fullName evidence="3">endo-1,4-beta-xylanase</fullName>
        <ecNumber evidence="3">3.2.1.8</ecNumber>
    </recommendedName>
</protein>
<evidence type="ECO:0000256" key="2">
    <source>
        <dbReference type="ARBA" id="ARBA00007495"/>
    </source>
</evidence>
<feature type="compositionally biased region" description="Basic and acidic residues" evidence="10">
    <location>
        <begin position="17"/>
        <end position="26"/>
    </location>
</feature>
<dbReference type="KEGG" id="harc:HARCEL1_11230"/>
<dbReference type="PROSITE" id="PS51760">
    <property type="entry name" value="GH10_2"/>
    <property type="match status" value="1"/>
</dbReference>
<accession>A0A2R4X368</accession>